<evidence type="ECO:0000313" key="2">
    <source>
        <dbReference type="EMBL" id="GAJ07412.1"/>
    </source>
</evidence>
<dbReference type="EMBL" id="BARW01029249">
    <property type="protein sequence ID" value="GAJ07412.1"/>
    <property type="molecule type" value="Genomic_DNA"/>
</dbReference>
<organism evidence="2">
    <name type="scientific">marine sediment metagenome</name>
    <dbReference type="NCBI Taxonomy" id="412755"/>
    <lineage>
        <taxon>unclassified sequences</taxon>
        <taxon>metagenomes</taxon>
        <taxon>ecological metagenomes</taxon>
    </lineage>
</organism>
<gene>
    <name evidence="2" type="ORF">S12H4_47048</name>
</gene>
<reference evidence="2" key="1">
    <citation type="journal article" date="2014" name="Front. Microbiol.">
        <title>High frequency of phylogenetically diverse reductive dehalogenase-homologous genes in deep subseafloor sedimentary metagenomes.</title>
        <authorList>
            <person name="Kawai M."/>
            <person name="Futagami T."/>
            <person name="Toyoda A."/>
            <person name="Takaki Y."/>
            <person name="Nishi S."/>
            <person name="Hori S."/>
            <person name="Arai W."/>
            <person name="Tsubouchi T."/>
            <person name="Morono Y."/>
            <person name="Uchiyama I."/>
            <person name="Ito T."/>
            <person name="Fujiyama A."/>
            <person name="Inagaki F."/>
            <person name="Takami H."/>
        </authorList>
    </citation>
    <scope>NUCLEOTIDE SEQUENCE</scope>
    <source>
        <strain evidence="2">Expedition CK06-06</strain>
    </source>
</reference>
<proteinExistence type="predicted"/>
<comment type="caution">
    <text evidence="2">The sequence shown here is derived from an EMBL/GenBank/DDBJ whole genome shotgun (WGS) entry which is preliminary data.</text>
</comment>
<feature type="non-terminal residue" evidence="2">
    <location>
        <position position="1"/>
    </location>
</feature>
<sequence length="193" mass="21601">ALGVIIFLWSWSIVRKYRPSDGVVIIAIIIIALFASATAAYAGIEPMAGAKDKFITTFEGIEIKPEQRKADSIEVVQRHIYYIPPTGVIGNWKQGNLVTVKEWKGTDSKDISFNADKTPWVLNAGYKATSQISVKFNIQVLKDIPELRDVELSFMTLTTRDGIRAATIEEKGRFTIQVDASGCEWWVRVGTEY</sequence>
<dbReference type="AlphaFoldDB" id="X1UUY3"/>
<evidence type="ECO:0000256" key="1">
    <source>
        <dbReference type="SAM" id="Phobius"/>
    </source>
</evidence>
<accession>X1UUY3</accession>
<feature type="transmembrane region" description="Helical" evidence="1">
    <location>
        <begin position="23"/>
        <end position="44"/>
    </location>
</feature>
<keyword evidence="1" id="KW-0472">Membrane</keyword>
<keyword evidence="1" id="KW-1133">Transmembrane helix</keyword>
<name>X1UUY3_9ZZZZ</name>
<protein>
    <submittedName>
        <fullName evidence="2">Uncharacterized protein</fullName>
    </submittedName>
</protein>
<keyword evidence="1" id="KW-0812">Transmembrane</keyword>